<protein>
    <recommendedName>
        <fullName evidence="4">Preprotein translocase subunit Sec61beta</fullName>
    </recommendedName>
</protein>
<gene>
    <name evidence="2" type="ORF">SAMN04489842_2242</name>
</gene>
<evidence type="ECO:0000313" key="2">
    <source>
        <dbReference type="EMBL" id="SDR07743.1"/>
    </source>
</evidence>
<reference evidence="3" key="1">
    <citation type="submission" date="2016-10" db="EMBL/GenBank/DDBJ databases">
        <authorList>
            <person name="Varghese N."/>
            <person name="Submissions S."/>
        </authorList>
    </citation>
    <scope>NUCLEOTIDE SEQUENCE [LARGE SCALE GENOMIC DNA]</scope>
    <source>
        <strain evidence="3">DSM 24767</strain>
    </source>
</reference>
<keyword evidence="1" id="KW-0812">Transmembrane</keyword>
<organism evidence="2 3">
    <name type="scientific">Natronobacterium texcoconense</name>
    <dbReference type="NCBI Taxonomy" id="1095778"/>
    <lineage>
        <taxon>Archaea</taxon>
        <taxon>Methanobacteriati</taxon>
        <taxon>Methanobacteriota</taxon>
        <taxon>Stenosarchaea group</taxon>
        <taxon>Halobacteria</taxon>
        <taxon>Halobacteriales</taxon>
        <taxon>Natrialbaceae</taxon>
        <taxon>Natronobacterium</taxon>
    </lineage>
</organism>
<evidence type="ECO:0000313" key="3">
    <source>
        <dbReference type="Proteomes" id="UP000198848"/>
    </source>
</evidence>
<evidence type="ECO:0000256" key="1">
    <source>
        <dbReference type="SAM" id="Phobius"/>
    </source>
</evidence>
<name>A0A1H1G3L1_NATTX</name>
<keyword evidence="1" id="KW-1133">Transmembrane helix</keyword>
<dbReference type="EMBL" id="FNLC01000002">
    <property type="protein sequence ID" value="SDR07743.1"/>
    <property type="molecule type" value="Genomic_DNA"/>
</dbReference>
<dbReference type="AlphaFoldDB" id="A0A1H1G3L1"/>
<proteinExistence type="predicted"/>
<feature type="transmembrane region" description="Helical" evidence="1">
    <location>
        <begin position="16"/>
        <end position="37"/>
    </location>
</feature>
<dbReference type="STRING" id="1095778.SAMN04489842_2242"/>
<dbReference type="Proteomes" id="UP000198848">
    <property type="component" value="Unassembled WGS sequence"/>
</dbReference>
<evidence type="ECO:0008006" key="4">
    <source>
        <dbReference type="Google" id="ProtNLM"/>
    </source>
</evidence>
<accession>A0A1H1G3L1</accession>
<keyword evidence="1" id="KW-0472">Membrane</keyword>
<keyword evidence="3" id="KW-1185">Reference proteome</keyword>
<sequence>MIDKVFEFEEEKIPPVVVFAAVALIAIFALGIPYRILVGF</sequence>